<organism evidence="1 2">
    <name type="scientific">Pluteus cervinus</name>
    <dbReference type="NCBI Taxonomy" id="181527"/>
    <lineage>
        <taxon>Eukaryota</taxon>
        <taxon>Fungi</taxon>
        <taxon>Dikarya</taxon>
        <taxon>Basidiomycota</taxon>
        <taxon>Agaricomycotina</taxon>
        <taxon>Agaricomycetes</taxon>
        <taxon>Agaricomycetidae</taxon>
        <taxon>Agaricales</taxon>
        <taxon>Pluteineae</taxon>
        <taxon>Pluteaceae</taxon>
        <taxon>Pluteus</taxon>
    </lineage>
</organism>
<gene>
    <name evidence="1" type="ORF">BDN72DRAFT_264077</name>
</gene>
<evidence type="ECO:0000313" key="1">
    <source>
        <dbReference type="EMBL" id="TFK64462.1"/>
    </source>
</evidence>
<proteinExistence type="predicted"/>
<keyword evidence="2" id="KW-1185">Reference proteome</keyword>
<reference evidence="1 2" key="1">
    <citation type="journal article" date="2019" name="Nat. Ecol. Evol.">
        <title>Megaphylogeny resolves global patterns of mushroom evolution.</title>
        <authorList>
            <person name="Varga T."/>
            <person name="Krizsan K."/>
            <person name="Foldi C."/>
            <person name="Dima B."/>
            <person name="Sanchez-Garcia M."/>
            <person name="Sanchez-Ramirez S."/>
            <person name="Szollosi G.J."/>
            <person name="Szarkandi J.G."/>
            <person name="Papp V."/>
            <person name="Albert L."/>
            <person name="Andreopoulos W."/>
            <person name="Angelini C."/>
            <person name="Antonin V."/>
            <person name="Barry K.W."/>
            <person name="Bougher N.L."/>
            <person name="Buchanan P."/>
            <person name="Buyck B."/>
            <person name="Bense V."/>
            <person name="Catcheside P."/>
            <person name="Chovatia M."/>
            <person name="Cooper J."/>
            <person name="Damon W."/>
            <person name="Desjardin D."/>
            <person name="Finy P."/>
            <person name="Geml J."/>
            <person name="Haridas S."/>
            <person name="Hughes K."/>
            <person name="Justo A."/>
            <person name="Karasinski D."/>
            <person name="Kautmanova I."/>
            <person name="Kiss B."/>
            <person name="Kocsube S."/>
            <person name="Kotiranta H."/>
            <person name="LaButti K.M."/>
            <person name="Lechner B.E."/>
            <person name="Liimatainen K."/>
            <person name="Lipzen A."/>
            <person name="Lukacs Z."/>
            <person name="Mihaltcheva S."/>
            <person name="Morgado L.N."/>
            <person name="Niskanen T."/>
            <person name="Noordeloos M.E."/>
            <person name="Ohm R.A."/>
            <person name="Ortiz-Santana B."/>
            <person name="Ovrebo C."/>
            <person name="Racz N."/>
            <person name="Riley R."/>
            <person name="Savchenko A."/>
            <person name="Shiryaev A."/>
            <person name="Soop K."/>
            <person name="Spirin V."/>
            <person name="Szebenyi C."/>
            <person name="Tomsovsky M."/>
            <person name="Tulloss R.E."/>
            <person name="Uehling J."/>
            <person name="Grigoriev I.V."/>
            <person name="Vagvolgyi C."/>
            <person name="Papp T."/>
            <person name="Martin F.M."/>
            <person name="Miettinen O."/>
            <person name="Hibbett D.S."/>
            <person name="Nagy L.G."/>
        </authorList>
    </citation>
    <scope>NUCLEOTIDE SEQUENCE [LARGE SCALE GENOMIC DNA]</scope>
    <source>
        <strain evidence="1 2">NL-1719</strain>
    </source>
</reference>
<evidence type="ECO:0000313" key="2">
    <source>
        <dbReference type="Proteomes" id="UP000308600"/>
    </source>
</evidence>
<dbReference type="Proteomes" id="UP000308600">
    <property type="component" value="Unassembled WGS sequence"/>
</dbReference>
<sequence length="289" mass="32286">MIVLQDDVHEDIIAAFPILRLNESLIVAAGTLYLYDWFLTIDLEINLVWPSNLSAIKVLYFIQRYSPLFDTVLLVIGHQLFFSSDSIEQCARGFKSAGWLFLGGVAISEVVLTCRCIAVWGNTKRNLYIFLSLLVLVCWVPCFVIMEVYLKSLTFNSVPYPPIHCFTPEGSHILYLCWGLIAVYDAGTLAVMVIAGIRHSVPGCRQSTLFQVVYRDGALYYLYMFVLSASNVIVVLTLPSGYATLMASLERVIHSVLTSRVVLHIRETAHHEPSTQPSRGVSVSRSGLS</sequence>
<accession>A0ACD3AHX7</accession>
<dbReference type="EMBL" id="ML208473">
    <property type="protein sequence ID" value="TFK64462.1"/>
    <property type="molecule type" value="Genomic_DNA"/>
</dbReference>
<name>A0ACD3AHX7_9AGAR</name>
<protein>
    <submittedName>
        <fullName evidence="1">Uncharacterized protein</fullName>
    </submittedName>
</protein>